<accession>A0ABD3CRF3</accession>
<gene>
    <name evidence="3" type="ORF">CASFOL_025222</name>
</gene>
<feature type="region of interest" description="Disordered" evidence="2">
    <location>
        <begin position="56"/>
        <end position="85"/>
    </location>
</feature>
<keyword evidence="4" id="KW-1185">Reference proteome</keyword>
<evidence type="ECO:0000256" key="1">
    <source>
        <dbReference type="SAM" id="Coils"/>
    </source>
</evidence>
<dbReference type="PANTHER" id="PTHR37614">
    <property type="entry name" value="OS02G0121400 PROTEIN"/>
    <property type="match status" value="1"/>
</dbReference>
<keyword evidence="1" id="KW-0175">Coiled coil</keyword>
<evidence type="ECO:0000313" key="3">
    <source>
        <dbReference type="EMBL" id="KAL3632238.1"/>
    </source>
</evidence>
<dbReference type="Proteomes" id="UP001632038">
    <property type="component" value="Unassembled WGS sequence"/>
</dbReference>
<comment type="caution">
    <text evidence="3">The sequence shown here is derived from an EMBL/GenBank/DDBJ whole genome shotgun (WGS) entry which is preliminary data.</text>
</comment>
<sequence>MKLISLSEYLTDFNWGCKRRRSCLDEDPPLPRGPTKENEIEDRKLKIKAALGKGIDAAGTTASPTTPLAFSPSESDEKFRHKETSKRRLMEDNIERLTQTRDVFRREVENAKRHYDKLKAYNSELKAMKQKNFYRLQRYRSYRTSIVYKEIETIFPRF</sequence>
<feature type="compositionally biased region" description="Basic and acidic residues" evidence="2">
    <location>
        <begin position="75"/>
        <end position="85"/>
    </location>
</feature>
<dbReference type="PANTHER" id="PTHR37614:SF2">
    <property type="entry name" value="OS02G0121400 PROTEIN"/>
    <property type="match status" value="1"/>
</dbReference>
<name>A0ABD3CRF3_9LAMI</name>
<organism evidence="3 4">
    <name type="scientific">Castilleja foliolosa</name>
    <dbReference type="NCBI Taxonomy" id="1961234"/>
    <lineage>
        <taxon>Eukaryota</taxon>
        <taxon>Viridiplantae</taxon>
        <taxon>Streptophyta</taxon>
        <taxon>Embryophyta</taxon>
        <taxon>Tracheophyta</taxon>
        <taxon>Spermatophyta</taxon>
        <taxon>Magnoliopsida</taxon>
        <taxon>eudicotyledons</taxon>
        <taxon>Gunneridae</taxon>
        <taxon>Pentapetalae</taxon>
        <taxon>asterids</taxon>
        <taxon>lamiids</taxon>
        <taxon>Lamiales</taxon>
        <taxon>Orobanchaceae</taxon>
        <taxon>Pedicularideae</taxon>
        <taxon>Castillejinae</taxon>
        <taxon>Castilleja</taxon>
    </lineage>
</organism>
<evidence type="ECO:0000313" key="4">
    <source>
        <dbReference type="Proteomes" id="UP001632038"/>
    </source>
</evidence>
<evidence type="ECO:0000256" key="2">
    <source>
        <dbReference type="SAM" id="MobiDB-lite"/>
    </source>
</evidence>
<reference evidence="4" key="1">
    <citation type="journal article" date="2024" name="IScience">
        <title>Strigolactones Initiate the Formation of Haustorium-like Structures in Castilleja.</title>
        <authorList>
            <person name="Buerger M."/>
            <person name="Peterson D."/>
            <person name="Chory J."/>
        </authorList>
    </citation>
    <scope>NUCLEOTIDE SEQUENCE [LARGE SCALE GENOMIC DNA]</scope>
</reference>
<feature type="coiled-coil region" evidence="1">
    <location>
        <begin position="87"/>
        <end position="131"/>
    </location>
</feature>
<protein>
    <submittedName>
        <fullName evidence="3">Uncharacterized protein</fullName>
    </submittedName>
</protein>
<dbReference type="EMBL" id="JAVIJP010000032">
    <property type="protein sequence ID" value="KAL3632238.1"/>
    <property type="molecule type" value="Genomic_DNA"/>
</dbReference>
<proteinExistence type="predicted"/>
<dbReference type="AlphaFoldDB" id="A0ABD3CRF3"/>